<comment type="catalytic activity">
    <reaction evidence="5">
        <text>DNA(n) + a 2'-deoxyribonucleoside 5'-triphosphate = DNA(n+1) + diphosphate</text>
        <dbReference type="Rhea" id="RHEA:22508"/>
        <dbReference type="Rhea" id="RHEA-COMP:17339"/>
        <dbReference type="Rhea" id="RHEA-COMP:17340"/>
        <dbReference type="ChEBI" id="CHEBI:33019"/>
        <dbReference type="ChEBI" id="CHEBI:61560"/>
        <dbReference type="ChEBI" id="CHEBI:173112"/>
        <dbReference type="EC" id="2.7.7.7"/>
    </reaction>
</comment>
<keyword evidence="8" id="KW-1185">Reference proteome</keyword>
<dbReference type="EC" id="2.7.7.7" evidence="1"/>
<evidence type="ECO:0000256" key="4">
    <source>
        <dbReference type="ARBA" id="ARBA00022839"/>
    </source>
</evidence>
<dbReference type="InterPro" id="IPR036397">
    <property type="entry name" value="RNaseH_sf"/>
</dbReference>
<name>A0A3N1XWS9_9GAMM</name>
<evidence type="ECO:0000256" key="1">
    <source>
        <dbReference type="ARBA" id="ARBA00012417"/>
    </source>
</evidence>
<evidence type="ECO:0000313" key="8">
    <source>
        <dbReference type="Proteomes" id="UP000276634"/>
    </source>
</evidence>
<keyword evidence="2" id="KW-0540">Nuclease</keyword>
<organism evidence="7 8">
    <name type="scientific">Inmirania thermothiophila</name>
    <dbReference type="NCBI Taxonomy" id="1750597"/>
    <lineage>
        <taxon>Bacteria</taxon>
        <taxon>Pseudomonadati</taxon>
        <taxon>Pseudomonadota</taxon>
        <taxon>Gammaproteobacteria</taxon>
        <taxon>Chromatiales</taxon>
        <taxon>Ectothiorhodospiraceae</taxon>
        <taxon>Inmirania</taxon>
    </lineage>
</organism>
<dbReference type="AlphaFoldDB" id="A0A3N1XWS9"/>
<dbReference type="NCBIfam" id="TIGR00573">
    <property type="entry name" value="dnaq"/>
    <property type="match status" value="1"/>
</dbReference>
<reference evidence="7 8" key="1">
    <citation type="submission" date="2018-11" db="EMBL/GenBank/DDBJ databases">
        <title>Genomic Encyclopedia of Type Strains, Phase IV (KMG-IV): sequencing the most valuable type-strain genomes for metagenomic binning, comparative biology and taxonomic classification.</title>
        <authorList>
            <person name="Goeker M."/>
        </authorList>
    </citation>
    <scope>NUCLEOTIDE SEQUENCE [LARGE SCALE GENOMIC DNA]</scope>
    <source>
        <strain evidence="7 8">DSM 100275</strain>
    </source>
</reference>
<protein>
    <recommendedName>
        <fullName evidence="1">DNA-directed DNA polymerase</fullName>
        <ecNumber evidence="1">2.7.7.7</ecNumber>
    </recommendedName>
</protein>
<keyword evidence="4" id="KW-0269">Exonuclease</keyword>
<dbReference type="PANTHER" id="PTHR30231">
    <property type="entry name" value="DNA POLYMERASE III SUBUNIT EPSILON"/>
    <property type="match status" value="1"/>
</dbReference>
<dbReference type="GO" id="GO:0006260">
    <property type="term" value="P:DNA replication"/>
    <property type="evidence" value="ECO:0007669"/>
    <property type="project" value="InterPro"/>
</dbReference>
<proteinExistence type="predicted"/>
<evidence type="ECO:0000313" key="7">
    <source>
        <dbReference type="EMBL" id="ROR29642.1"/>
    </source>
</evidence>
<dbReference type="GO" id="GO:0008408">
    <property type="term" value="F:3'-5' exonuclease activity"/>
    <property type="evidence" value="ECO:0007669"/>
    <property type="project" value="TreeGrafter"/>
</dbReference>
<keyword evidence="3" id="KW-0378">Hydrolase</keyword>
<dbReference type="InterPro" id="IPR012337">
    <property type="entry name" value="RNaseH-like_sf"/>
</dbReference>
<feature type="domain" description="Exonuclease" evidence="6">
    <location>
        <begin position="46"/>
        <end position="220"/>
    </location>
</feature>
<evidence type="ECO:0000256" key="5">
    <source>
        <dbReference type="ARBA" id="ARBA00049244"/>
    </source>
</evidence>
<dbReference type="SMART" id="SM00479">
    <property type="entry name" value="EXOIII"/>
    <property type="match status" value="1"/>
</dbReference>
<dbReference type="PANTHER" id="PTHR30231:SF4">
    <property type="entry name" value="PROTEIN NEN2"/>
    <property type="match status" value="1"/>
</dbReference>
<sequence>MLGGCGWPIPLGLRRRWQLRRAPAGPLRDFYRVPFPDPGMAWHRVEYVAMDMETTGLDARRDEILSIGWVVIRDGAVRLGEAGHLFVRPTRPVPEEAAVVHGILDDIAARGRTLAEVVPEVLAALAGKVLLAHHAVIEQRFLDRACRRLYGRGLLCPVVDTLQLEARRFHIEGRPIVQGDLRLHQARARHGLPRYPAHDALSDALAAAELFLAQAQQRAVGGRTPRLRDLAVRC</sequence>
<dbReference type="Gene3D" id="3.30.420.10">
    <property type="entry name" value="Ribonuclease H-like superfamily/Ribonuclease H"/>
    <property type="match status" value="1"/>
</dbReference>
<dbReference type="GO" id="GO:0003887">
    <property type="term" value="F:DNA-directed DNA polymerase activity"/>
    <property type="evidence" value="ECO:0007669"/>
    <property type="project" value="UniProtKB-EC"/>
</dbReference>
<dbReference type="EMBL" id="RJVI01000003">
    <property type="protein sequence ID" value="ROR29642.1"/>
    <property type="molecule type" value="Genomic_DNA"/>
</dbReference>
<comment type="caution">
    <text evidence="7">The sequence shown here is derived from an EMBL/GenBank/DDBJ whole genome shotgun (WGS) entry which is preliminary data.</text>
</comment>
<evidence type="ECO:0000259" key="6">
    <source>
        <dbReference type="SMART" id="SM00479"/>
    </source>
</evidence>
<evidence type="ECO:0000256" key="3">
    <source>
        <dbReference type="ARBA" id="ARBA00022801"/>
    </source>
</evidence>
<gene>
    <name evidence="7" type="ORF">EDC57_2313</name>
</gene>
<dbReference type="GO" id="GO:0003677">
    <property type="term" value="F:DNA binding"/>
    <property type="evidence" value="ECO:0007669"/>
    <property type="project" value="InterPro"/>
</dbReference>
<dbReference type="InterPro" id="IPR013520">
    <property type="entry name" value="Ribonucl_H"/>
</dbReference>
<dbReference type="Pfam" id="PF00929">
    <property type="entry name" value="RNase_T"/>
    <property type="match status" value="1"/>
</dbReference>
<dbReference type="InterPro" id="IPR006054">
    <property type="entry name" value="DnaQ"/>
</dbReference>
<dbReference type="GO" id="GO:0005829">
    <property type="term" value="C:cytosol"/>
    <property type="evidence" value="ECO:0007669"/>
    <property type="project" value="TreeGrafter"/>
</dbReference>
<accession>A0A3N1XWS9</accession>
<dbReference type="CDD" id="cd06127">
    <property type="entry name" value="DEDDh"/>
    <property type="match status" value="1"/>
</dbReference>
<dbReference type="Proteomes" id="UP000276634">
    <property type="component" value="Unassembled WGS sequence"/>
</dbReference>
<evidence type="ECO:0000256" key="2">
    <source>
        <dbReference type="ARBA" id="ARBA00022722"/>
    </source>
</evidence>
<dbReference type="RefSeq" id="WP_245995286.1">
    <property type="nucleotide sequence ID" value="NZ_RJVI01000003.1"/>
</dbReference>
<dbReference type="SUPFAM" id="SSF53098">
    <property type="entry name" value="Ribonuclease H-like"/>
    <property type="match status" value="1"/>
</dbReference>